<feature type="compositionally biased region" description="Polar residues" evidence="1">
    <location>
        <begin position="137"/>
        <end position="147"/>
    </location>
</feature>
<feature type="compositionally biased region" description="Polar residues" evidence="1">
    <location>
        <begin position="154"/>
        <end position="175"/>
    </location>
</feature>
<dbReference type="CDD" id="cd00090">
    <property type="entry name" value="HTH_ARSR"/>
    <property type="match status" value="1"/>
</dbReference>
<accession>A0A1G7E224</accession>
<dbReference type="Proteomes" id="UP000182744">
    <property type="component" value="Unassembled WGS sequence"/>
</dbReference>
<organism evidence="3 4">
    <name type="scientific">Actinobaculum suis</name>
    <dbReference type="NCBI Taxonomy" id="1657"/>
    <lineage>
        <taxon>Bacteria</taxon>
        <taxon>Bacillati</taxon>
        <taxon>Actinomycetota</taxon>
        <taxon>Actinomycetes</taxon>
        <taxon>Actinomycetales</taxon>
        <taxon>Actinomycetaceae</taxon>
        <taxon>Actinobaculum</taxon>
    </lineage>
</organism>
<feature type="region of interest" description="Disordered" evidence="1">
    <location>
        <begin position="1"/>
        <end position="22"/>
    </location>
</feature>
<dbReference type="GO" id="GO:0003677">
    <property type="term" value="F:DNA binding"/>
    <property type="evidence" value="ECO:0007669"/>
    <property type="project" value="UniProtKB-KW"/>
</dbReference>
<evidence type="ECO:0000313" key="3">
    <source>
        <dbReference type="EMBL" id="SDE57747.1"/>
    </source>
</evidence>
<dbReference type="EMBL" id="JAWNFU010000002">
    <property type="protein sequence ID" value="MDY5153285.1"/>
    <property type="molecule type" value="Genomic_DNA"/>
</dbReference>
<reference evidence="4" key="2">
    <citation type="submission" date="2016-10" db="EMBL/GenBank/DDBJ databases">
        <authorList>
            <person name="Varghese N."/>
        </authorList>
    </citation>
    <scope>NUCLEOTIDE SEQUENCE [LARGE SCALE GENOMIC DNA]</scope>
    <source>
        <strain evidence="4">DSM 20639</strain>
    </source>
</reference>
<dbReference type="SUPFAM" id="SSF46785">
    <property type="entry name" value="Winged helix' DNA-binding domain"/>
    <property type="match status" value="1"/>
</dbReference>
<evidence type="ECO:0000313" key="4">
    <source>
        <dbReference type="Proteomes" id="UP000182744"/>
    </source>
</evidence>
<dbReference type="Proteomes" id="UP001273799">
    <property type="component" value="Unassembled WGS sequence"/>
</dbReference>
<reference evidence="3" key="1">
    <citation type="submission" date="2016-10" db="EMBL/GenBank/DDBJ databases">
        <authorList>
            <person name="de Groot N.N."/>
        </authorList>
    </citation>
    <scope>NUCLEOTIDE SEQUENCE [LARGE SCALE GENOMIC DNA]</scope>
    <source>
        <strain evidence="3">DSM 20639</strain>
    </source>
</reference>
<dbReference type="InterPro" id="IPR036390">
    <property type="entry name" value="WH_DNA-bd_sf"/>
</dbReference>
<dbReference type="RefSeq" id="WP_074663430.1">
    <property type="nucleotide sequence ID" value="NZ_FNAU01000014.1"/>
</dbReference>
<keyword evidence="4" id="KW-1185">Reference proteome</keyword>
<reference evidence="2" key="3">
    <citation type="submission" date="2023-10" db="EMBL/GenBank/DDBJ databases">
        <title>Whole Genome based description of the genera Actinobaculum and Actinotignum reveals a complex phylogenetic relationship within the species included in the genus Actinotignum.</title>
        <authorList>
            <person name="Jensen C.S."/>
            <person name="Dargis R."/>
            <person name="Kemp M."/>
            <person name="Christensen J.J."/>
        </authorList>
    </citation>
    <scope>NUCLEOTIDE SEQUENCE</scope>
    <source>
        <strain evidence="2">Actinobaculum_suis_CCUG19206T</strain>
    </source>
</reference>
<protein>
    <submittedName>
        <fullName evidence="3">DNA-binding transcriptional regulator, MarR family</fullName>
    </submittedName>
    <submittedName>
        <fullName evidence="2">Helix-turn-helix domain-containing protein</fullName>
    </submittedName>
</protein>
<dbReference type="EMBL" id="FNAU01000014">
    <property type="protein sequence ID" value="SDE57747.1"/>
    <property type="molecule type" value="Genomic_DNA"/>
</dbReference>
<dbReference type="AlphaFoldDB" id="A0A1G7E224"/>
<name>A0A1G7E224_9ACTO</name>
<evidence type="ECO:0000256" key="1">
    <source>
        <dbReference type="SAM" id="MobiDB-lite"/>
    </source>
</evidence>
<evidence type="ECO:0000313" key="2">
    <source>
        <dbReference type="EMBL" id="MDY5153285.1"/>
    </source>
</evidence>
<feature type="region of interest" description="Disordered" evidence="1">
    <location>
        <begin position="132"/>
        <end position="180"/>
    </location>
</feature>
<sequence length="237" mass="25707">MSSTAESGAKANMGAGAGVRGTGTPEEIYELSAEQVDVMANPQRMAILTSLMFASPQRQKDLAADLDRTPNSLAYHIKKLQQAGLIHEANVPGADGREIWWEIAPVVGWKIDDRELGQRVVTQLEAVRSSEHARYMENTSAPKTTASADEETVPDTSETSGTEQTPVTGAATSKTETPRAGESLEIFSGIALSEEEASALAAQLIDLVGSYRERVGKMPDESHRQYVLDLRFYPRGR</sequence>
<dbReference type="Pfam" id="PF12840">
    <property type="entry name" value="HTH_20"/>
    <property type="match status" value="1"/>
</dbReference>
<keyword evidence="3" id="KW-0238">DNA-binding</keyword>
<dbReference type="InterPro" id="IPR036388">
    <property type="entry name" value="WH-like_DNA-bd_sf"/>
</dbReference>
<dbReference type="InterPro" id="IPR011991">
    <property type="entry name" value="ArsR-like_HTH"/>
</dbReference>
<proteinExistence type="predicted"/>
<gene>
    <name evidence="2" type="ORF">R6G71_04365</name>
    <name evidence="3" type="ORF">SAMN05421878_11438</name>
</gene>
<dbReference type="Gene3D" id="1.10.10.10">
    <property type="entry name" value="Winged helix-like DNA-binding domain superfamily/Winged helix DNA-binding domain"/>
    <property type="match status" value="1"/>
</dbReference>